<organism evidence="1 2">
    <name type="scientific">Thiocapsa imhoffii</name>
    <dbReference type="NCBI Taxonomy" id="382777"/>
    <lineage>
        <taxon>Bacteria</taxon>
        <taxon>Pseudomonadati</taxon>
        <taxon>Pseudomonadota</taxon>
        <taxon>Gammaproteobacteria</taxon>
        <taxon>Chromatiales</taxon>
        <taxon>Chromatiaceae</taxon>
        <taxon>Thiocapsa</taxon>
    </lineage>
</organism>
<dbReference type="AlphaFoldDB" id="A0A9X1BAE8"/>
<evidence type="ECO:0000313" key="2">
    <source>
        <dbReference type="Proteomes" id="UP001138802"/>
    </source>
</evidence>
<comment type="caution">
    <text evidence="1">The sequence shown here is derived from an EMBL/GenBank/DDBJ whole genome shotgun (WGS) entry which is preliminary data.</text>
</comment>
<dbReference type="Pfam" id="PF10049">
    <property type="entry name" value="DUF2283"/>
    <property type="match status" value="1"/>
</dbReference>
<dbReference type="EMBL" id="NRSD01000018">
    <property type="protein sequence ID" value="MBK1646040.1"/>
    <property type="molecule type" value="Genomic_DNA"/>
</dbReference>
<dbReference type="RefSeq" id="WP_200388856.1">
    <property type="nucleotide sequence ID" value="NZ_NRSD01000018.1"/>
</dbReference>
<keyword evidence="2" id="KW-1185">Reference proteome</keyword>
<accession>A0A9X1BAE8</accession>
<dbReference type="InterPro" id="IPR019270">
    <property type="entry name" value="DUF2283"/>
</dbReference>
<protein>
    <recommendedName>
        <fullName evidence="3">DUF2283 domain-containing protein</fullName>
    </recommendedName>
</protein>
<reference evidence="1 2" key="1">
    <citation type="journal article" date="2020" name="Microorganisms">
        <title>Osmotic Adaptation and Compatible Solute Biosynthesis of Phototrophic Bacteria as Revealed from Genome Analyses.</title>
        <authorList>
            <person name="Imhoff J.F."/>
            <person name="Rahn T."/>
            <person name="Kunzel S."/>
            <person name="Keller A."/>
            <person name="Neulinger S.C."/>
        </authorList>
    </citation>
    <scope>NUCLEOTIDE SEQUENCE [LARGE SCALE GENOMIC DNA]</scope>
    <source>
        <strain evidence="1 2">DSM 21303</strain>
    </source>
</reference>
<evidence type="ECO:0000313" key="1">
    <source>
        <dbReference type="EMBL" id="MBK1646040.1"/>
    </source>
</evidence>
<dbReference type="Proteomes" id="UP001138802">
    <property type="component" value="Unassembled WGS sequence"/>
</dbReference>
<sequence>MKTIYHPDDDILEIRISDKPVSREVSHGWNLNISYAEDGSVVEIVLLEARAQGLYPIILDRQAA</sequence>
<proteinExistence type="predicted"/>
<name>A0A9X1BAE8_9GAMM</name>
<gene>
    <name evidence="1" type="ORF">CKO25_15570</name>
</gene>
<evidence type="ECO:0008006" key="3">
    <source>
        <dbReference type="Google" id="ProtNLM"/>
    </source>
</evidence>